<evidence type="ECO:0000313" key="2">
    <source>
        <dbReference type="EMBL" id="KAL3744930.1"/>
    </source>
</evidence>
<accession>A0ABD3L9N2</accession>
<dbReference type="EMBL" id="JBJKBG010000003">
    <property type="protein sequence ID" value="KAL3744930.1"/>
    <property type="molecule type" value="Genomic_DNA"/>
</dbReference>
<dbReference type="Proteomes" id="UP001634007">
    <property type="component" value="Unassembled WGS sequence"/>
</dbReference>
<comment type="caution">
    <text evidence="2">The sequence shown here is derived from an EMBL/GenBank/DDBJ whole genome shotgun (WGS) entry which is preliminary data.</text>
</comment>
<sequence length="158" mass="17372">MPPKITPPKPLAQQIKKNIPKSAKSLEVPKMQQQEPGKAHPWTIKAANRIAELNLFSFHLLQLVTLPIARTVGHLSKSSEAGVTEEFVNSAVDTALDTEDIEEEIDEEVDKVLTAIAGETATQLPEALRKQKDKAVAEGVDDEEELEEIRACLAEVRS</sequence>
<feature type="compositionally biased region" description="Pro residues" evidence="1">
    <location>
        <begin position="1"/>
        <end position="10"/>
    </location>
</feature>
<gene>
    <name evidence="2" type="ORF">ACJRO7_014095</name>
</gene>
<proteinExistence type="predicted"/>
<evidence type="ECO:0000313" key="3">
    <source>
        <dbReference type="Proteomes" id="UP001634007"/>
    </source>
</evidence>
<protein>
    <submittedName>
        <fullName evidence="2">Uncharacterized protein</fullName>
    </submittedName>
</protein>
<dbReference type="PANTHER" id="PTHR10476">
    <property type="entry name" value="CHARGED MULTIVESICULAR BODY PROTEIN"/>
    <property type="match status" value="1"/>
</dbReference>
<dbReference type="InterPro" id="IPR005024">
    <property type="entry name" value="Snf7_fam"/>
</dbReference>
<evidence type="ECO:0000256" key="1">
    <source>
        <dbReference type="SAM" id="MobiDB-lite"/>
    </source>
</evidence>
<name>A0ABD3L9N2_EUCGL</name>
<feature type="region of interest" description="Disordered" evidence="1">
    <location>
        <begin position="1"/>
        <end position="39"/>
    </location>
</feature>
<dbReference type="AlphaFoldDB" id="A0ABD3L9N2"/>
<organism evidence="2 3">
    <name type="scientific">Eucalyptus globulus</name>
    <name type="common">Tasmanian blue gum</name>
    <dbReference type="NCBI Taxonomy" id="34317"/>
    <lineage>
        <taxon>Eukaryota</taxon>
        <taxon>Viridiplantae</taxon>
        <taxon>Streptophyta</taxon>
        <taxon>Embryophyta</taxon>
        <taxon>Tracheophyta</taxon>
        <taxon>Spermatophyta</taxon>
        <taxon>Magnoliopsida</taxon>
        <taxon>eudicotyledons</taxon>
        <taxon>Gunneridae</taxon>
        <taxon>Pentapetalae</taxon>
        <taxon>rosids</taxon>
        <taxon>malvids</taxon>
        <taxon>Myrtales</taxon>
        <taxon>Myrtaceae</taxon>
        <taxon>Myrtoideae</taxon>
        <taxon>Eucalypteae</taxon>
        <taxon>Eucalyptus</taxon>
    </lineage>
</organism>
<reference evidence="2 3" key="1">
    <citation type="submission" date="2024-11" db="EMBL/GenBank/DDBJ databases">
        <title>Chromosome-level genome assembly of Eucalyptus globulus Labill. provides insights into its genome evolution.</title>
        <authorList>
            <person name="Li X."/>
        </authorList>
    </citation>
    <scope>NUCLEOTIDE SEQUENCE [LARGE SCALE GENOMIC DNA]</scope>
    <source>
        <strain evidence="2">CL2024</strain>
        <tissue evidence="2">Fresh tender leaves</tissue>
    </source>
</reference>
<keyword evidence="3" id="KW-1185">Reference proteome</keyword>
<dbReference type="Gene3D" id="6.10.140.1230">
    <property type="match status" value="1"/>
</dbReference>